<evidence type="ECO:0000256" key="3">
    <source>
        <dbReference type="ARBA" id="ARBA00022801"/>
    </source>
</evidence>
<keyword evidence="4 7" id="KW-0067">ATP-binding</keyword>
<dbReference type="EMBL" id="FMYW01000010">
    <property type="protein sequence ID" value="SDC55983.1"/>
    <property type="molecule type" value="Genomic_DNA"/>
</dbReference>
<keyword evidence="7" id="KW-0540">Nuclease</keyword>
<gene>
    <name evidence="7" type="primary">mutS2</name>
    <name evidence="7" type="synonym">rqcU</name>
    <name evidence="10" type="ORF">SAMN04487864_1106</name>
</gene>
<reference evidence="11" key="1">
    <citation type="submission" date="2016-10" db="EMBL/GenBank/DDBJ databases">
        <authorList>
            <person name="Varghese N."/>
            <person name="Submissions S."/>
        </authorList>
    </citation>
    <scope>NUCLEOTIDE SEQUENCE [LARGE SCALE GENOMIC DNA]</scope>
    <source>
        <strain evidence="11">DSM 11005</strain>
    </source>
</reference>
<accession>A0A1G6MKD2</accession>
<dbReference type="SUPFAM" id="SSF160443">
    <property type="entry name" value="SMR domain-like"/>
    <property type="match status" value="1"/>
</dbReference>
<dbReference type="RefSeq" id="WP_093730604.1">
    <property type="nucleotide sequence ID" value="NZ_FMYW01000010.1"/>
</dbReference>
<dbReference type="GO" id="GO:0006298">
    <property type="term" value="P:mismatch repair"/>
    <property type="evidence" value="ECO:0007669"/>
    <property type="project" value="InterPro"/>
</dbReference>
<dbReference type="GO" id="GO:0030983">
    <property type="term" value="F:mismatched DNA binding"/>
    <property type="evidence" value="ECO:0007669"/>
    <property type="project" value="InterPro"/>
</dbReference>
<dbReference type="SUPFAM" id="SSF48334">
    <property type="entry name" value="DNA repair protein MutS, domain III"/>
    <property type="match status" value="1"/>
</dbReference>
<feature type="coiled-coil region" evidence="8">
    <location>
        <begin position="524"/>
        <end position="624"/>
    </location>
</feature>
<keyword evidence="7" id="KW-0255">Endonuclease</keyword>
<dbReference type="GO" id="GO:0072344">
    <property type="term" value="P:rescue of stalled ribosome"/>
    <property type="evidence" value="ECO:0007669"/>
    <property type="project" value="UniProtKB-UniRule"/>
</dbReference>
<keyword evidence="1 7" id="KW-0699">rRNA-binding</keyword>
<dbReference type="SMART" id="SM00533">
    <property type="entry name" value="MUTSd"/>
    <property type="match status" value="1"/>
</dbReference>
<dbReference type="InterPro" id="IPR045076">
    <property type="entry name" value="MutS"/>
</dbReference>
<dbReference type="PANTHER" id="PTHR48466">
    <property type="entry name" value="OS10G0509000 PROTEIN-RELATED"/>
    <property type="match status" value="1"/>
</dbReference>
<comment type="subunit">
    <text evidence="7">Homodimer. Binds to stalled ribosomes, contacting rRNA.</text>
</comment>
<comment type="function">
    <text evidence="7">Endonuclease that is involved in the suppression of homologous recombination and thus may have a key role in the control of bacterial genetic diversity.</text>
</comment>
<keyword evidence="3 7" id="KW-0378">Hydrolase</keyword>
<dbReference type="CDD" id="cd03280">
    <property type="entry name" value="ABC_MutS2"/>
    <property type="match status" value="1"/>
</dbReference>
<keyword evidence="2 7" id="KW-0547">Nucleotide-binding</keyword>
<dbReference type="GO" id="GO:0019843">
    <property type="term" value="F:rRNA binding"/>
    <property type="evidence" value="ECO:0007669"/>
    <property type="project" value="UniProtKB-UniRule"/>
</dbReference>
<evidence type="ECO:0000259" key="9">
    <source>
        <dbReference type="PROSITE" id="PS50828"/>
    </source>
</evidence>
<evidence type="ECO:0000256" key="6">
    <source>
        <dbReference type="ARBA" id="ARBA00023125"/>
    </source>
</evidence>
<dbReference type="InterPro" id="IPR007696">
    <property type="entry name" value="DNA_mismatch_repair_MutS_core"/>
</dbReference>
<name>A0A1G6MKD2_9FIRM</name>
<sequence>MNTRISGRFAVKTLEFDKVKQNVAEKAATEQGKDRLMSLPVSSDFETVKRMHMETAEALRILNEGKRFPFGGLYNIAEAVKRARIGSILDVEELMQIKSSMQAFGALKVFLLTQSDEHPNLAEYGRNLVEFPKLVRQLEKTVSEKGEILDTASVKLAGLRTGIATAKSKVRSQLEKILHDPNNQKYFQDALVTMRGDRYVIPIKQEYRASFPGIVHDQSGTGATLFIEPMAVVNLNNNIKRYLAEEKEEIERILRQLSGAIGGEGDTLLRCLAVAADVDAVYAKALYAVETKACQPQLVSNGGLRIEKGRHPLLPVETAVPLDVNLGETFNTLLITGPNTGGKTVALKAVGLFALMSQTGMFIPALNVKLPVFRAVYADIGDEQSIEQSLSTFSGHMMNLVSILQEVRERDLVLVDEICAGTDPNEGAALAMSILDHLTKQGVFTMMTTHYSELKTFAFGREGMENASVEFNPDTLLPTYRLLMGVPGSSNAFNISRRLGLSEEIVHNAGDLLNEEHVHMEDVLQGLEGERRRFESRSREVEELRYESEKLRNQLAWQKKDFEKQKNELLRKARYQADEIYRTSRREAEAVLKELRSLKADIDVKSLQAKAEEARKRLDKHLSLDEPLPEGTPLTPANARSGMTVLVKSLRKNGTLLEVKGKDGLVSVGVLKMTVPLSQCLLVKDTPKEKPRPSQYKHNASHAMFVAKTESTGQEVDVRGMTTDEAIPYVDRAIDDALLAGISQVRIIHGKGTGALRAGLHAYLKGHRSVAAVALADLSMGGAGVTVVTVR</sequence>
<dbReference type="Pfam" id="PF01713">
    <property type="entry name" value="Smr"/>
    <property type="match status" value="1"/>
</dbReference>
<dbReference type="SMART" id="SM00463">
    <property type="entry name" value="SMR"/>
    <property type="match status" value="1"/>
</dbReference>
<dbReference type="PANTHER" id="PTHR48466:SF2">
    <property type="entry name" value="OS10G0509000 PROTEIN"/>
    <property type="match status" value="1"/>
</dbReference>
<evidence type="ECO:0000256" key="8">
    <source>
        <dbReference type="SAM" id="Coils"/>
    </source>
</evidence>
<dbReference type="InterPro" id="IPR036063">
    <property type="entry name" value="Smr_dom_sf"/>
</dbReference>
<comment type="function">
    <text evidence="7">Acts as a ribosome collision sensor, splitting the ribosome into its 2 subunits. Detects stalled/collided 70S ribosomes which it binds and splits by an ATP-hydrolysis driven conformational change. Acts upstream of the ribosome quality control system (RQC), a ribosome-associated complex that mediates the extraction of incompletely synthesized nascent chains from stalled ribosomes and their subsequent degradation. Probably generates substrates for RQC.</text>
</comment>
<dbReference type="PIRSF" id="PIRSF005814">
    <property type="entry name" value="MutS_YshD"/>
    <property type="match status" value="1"/>
</dbReference>
<dbReference type="Gene3D" id="3.40.50.300">
    <property type="entry name" value="P-loop containing nucleotide triphosphate hydrolases"/>
    <property type="match status" value="1"/>
</dbReference>
<dbReference type="InterPro" id="IPR046893">
    <property type="entry name" value="MSSS"/>
</dbReference>
<evidence type="ECO:0000313" key="11">
    <source>
        <dbReference type="Proteomes" id="UP000198943"/>
    </source>
</evidence>
<dbReference type="GO" id="GO:0043023">
    <property type="term" value="F:ribosomal large subunit binding"/>
    <property type="evidence" value="ECO:0007669"/>
    <property type="project" value="UniProtKB-UniRule"/>
</dbReference>
<keyword evidence="6 7" id="KW-0238">DNA-binding</keyword>
<dbReference type="InterPro" id="IPR000432">
    <property type="entry name" value="DNA_mismatch_repair_MutS_C"/>
</dbReference>
<dbReference type="InterPro" id="IPR027417">
    <property type="entry name" value="P-loop_NTPase"/>
</dbReference>
<evidence type="ECO:0000256" key="1">
    <source>
        <dbReference type="ARBA" id="ARBA00022730"/>
    </source>
</evidence>
<dbReference type="GO" id="GO:0045910">
    <property type="term" value="P:negative regulation of DNA recombination"/>
    <property type="evidence" value="ECO:0007669"/>
    <property type="project" value="InterPro"/>
</dbReference>
<dbReference type="SMART" id="SM00534">
    <property type="entry name" value="MUTSac"/>
    <property type="match status" value="1"/>
</dbReference>
<evidence type="ECO:0000256" key="4">
    <source>
        <dbReference type="ARBA" id="ARBA00022840"/>
    </source>
</evidence>
<dbReference type="SUPFAM" id="SSF52540">
    <property type="entry name" value="P-loop containing nucleoside triphosphate hydrolases"/>
    <property type="match status" value="1"/>
</dbReference>
<protein>
    <recommendedName>
        <fullName evidence="7">Endonuclease MutS2</fullName>
        <ecNumber evidence="7">3.1.-.-</ecNumber>
    </recommendedName>
    <alternativeName>
        <fullName evidence="7">Ribosome-associated protein quality control-upstream factor</fullName>
        <shortName evidence="7">RQC-upstream factor</shortName>
        <shortName evidence="7">RqcU</shortName>
        <ecNumber evidence="7">3.6.4.-</ecNumber>
    </alternativeName>
</protein>
<dbReference type="Proteomes" id="UP000198943">
    <property type="component" value="Unassembled WGS sequence"/>
</dbReference>
<keyword evidence="5 7" id="KW-0694">RNA-binding</keyword>
<dbReference type="PROSITE" id="PS50828">
    <property type="entry name" value="SMR"/>
    <property type="match status" value="1"/>
</dbReference>
<organism evidence="10 11">
    <name type="scientific">Succiniclasticum ruminis</name>
    <dbReference type="NCBI Taxonomy" id="40841"/>
    <lineage>
        <taxon>Bacteria</taxon>
        <taxon>Bacillati</taxon>
        <taxon>Bacillota</taxon>
        <taxon>Negativicutes</taxon>
        <taxon>Acidaminococcales</taxon>
        <taxon>Acidaminococcaceae</taxon>
        <taxon>Succiniclasticum</taxon>
    </lineage>
</organism>
<evidence type="ECO:0000256" key="5">
    <source>
        <dbReference type="ARBA" id="ARBA00022884"/>
    </source>
</evidence>
<dbReference type="EC" id="3.1.-.-" evidence="7"/>
<feature type="binding site" evidence="7">
    <location>
        <begin position="337"/>
        <end position="344"/>
    </location>
    <ligand>
        <name>ATP</name>
        <dbReference type="ChEBI" id="CHEBI:30616"/>
    </ligand>
</feature>
<dbReference type="InterPro" id="IPR036187">
    <property type="entry name" value="DNA_mismatch_repair_MutS_sf"/>
</dbReference>
<keyword evidence="8" id="KW-0175">Coiled coil</keyword>
<comment type="similarity">
    <text evidence="7">Belongs to the DNA mismatch repair MutS family. MutS2 subfamily.</text>
</comment>
<dbReference type="Pfam" id="PF20297">
    <property type="entry name" value="MSSS"/>
    <property type="match status" value="1"/>
</dbReference>
<evidence type="ECO:0000256" key="2">
    <source>
        <dbReference type="ARBA" id="ARBA00022741"/>
    </source>
</evidence>
<evidence type="ECO:0000313" key="10">
    <source>
        <dbReference type="EMBL" id="SDC55983.1"/>
    </source>
</evidence>
<evidence type="ECO:0000256" key="7">
    <source>
        <dbReference type="HAMAP-Rule" id="MF_00092"/>
    </source>
</evidence>
<dbReference type="GO" id="GO:0140664">
    <property type="term" value="F:ATP-dependent DNA damage sensor activity"/>
    <property type="evidence" value="ECO:0007669"/>
    <property type="project" value="InterPro"/>
</dbReference>
<dbReference type="InterPro" id="IPR002625">
    <property type="entry name" value="Smr_dom"/>
</dbReference>
<dbReference type="NCBIfam" id="TIGR01069">
    <property type="entry name" value="mutS2"/>
    <property type="match status" value="1"/>
</dbReference>
<proteinExistence type="inferred from homology"/>
<dbReference type="GO" id="GO:0016887">
    <property type="term" value="F:ATP hydrolysis activity"/>
    <property type="evidence" value="ECO:0007669"/>
    <property type="project" value="InterPro"/>
</dbReference>
<keyword evidence="11" id="KW-1185">Reference proteome</keyword>
<dbReference type="AlphaFoldDB" id="A0A1G6MKD2"/>
<dbReference type="HAMAP" id="MF_00092">
    <property type="entry name" value="MutS2"/>
    <property type="match status" value="1"/>
</dbReference>
<dbReference type="EC" id="3.6.4.-" evidence="7"/>
<dbReference type="GO" id="GO:0005524">
    <property type="term" value="F:ATP binding"/>
    <property type="evidence" value="ECO:0007669"/>
    <property type="project" value="UniProtKB-UniRule"/>
</dbReference>
<dbReference type="Gene3D" id="3.30.1370.110">
    <property type="match status" value="1"/>
</dbReference>
<dbReference type="FunFam" id="3.40.50.300:FF:000830">
    <property type="entry name" value="Endonuclease MutS2"/>
    <property type="match status" value="1"/>
</dbReference>
<dbReference type="InterPro" id="IPR005747">
    <property type="entry name" value="MutS2"/>
</dbReference>
<dbReference type="GO" id="GO:0004519">
    <property type="term" value="F:endonuclease activity"/>
    <property type="evidence" value="ECO:0007669"/>
    <property type="project" value="UniProtKB-UniRule"/>
</dbReference>
<dbReference type="OrthoDB" id="9808166at2"/>
<dbReference type="Pfam" id="PF00488">
    <property type="entry name" value="MutS_V"/>
    <property type="match status" value="1"/>
</dbReference>
<feature type="domain" description="Smr" evidence="9">
    <location>
        <begin position="716"/>
        <end position="791"/>
    </location>
</feature>